<dbReference type="InterPro" id="IPR036291">
    <property type="entry name" value="NAD(P)-bd_dom_sf"/>
</dbReference>
<dbReference type="PANTHER" id="PTHR42793">
    <property type="entry name" value="COA BINDING DOMAIN CONTAINING PROTEIN"/>
    <property type="match status" value="1"/>
</dbReference>
<dbReference type="Pfam" id="PF13549">
    <property type="entry name" value="ATP-grasp_5"/>
    <property type="match status" value="1"/>
</dbReference>
<name>A0A6N7Z0Q1_9PSEU</name>
<proteinExistence type="predicted"/>
<feature type="domain" description="CoA-binding" evidence="1">
    <location>
        <begin position="7"/>
        <end position="102"/>
    </location>
</feature>
<dbReference type="Proteomes" id="UP000440096">
    <property type="component" value="Unassembled WGS sequence"/>
</dbReference>
<dbReference type="PANTHER" id="PTHR42793:SF1">
    <property type="entry name" value="PEPTIDYL-LYSINE N-ACETYLTRANSFERASE PATZ"/>
    <property type="match status" value="1"/>
</dbReference>
<reference evidence="2 3" key="1">
    <citation type="submission" date="2019-11" db="EMBL/GenBank/DDBJ databases">
        <title>Draft genome of Amycolatopsis RM579.</title>
        <authorList>
            <person name="Duangmal K."/>
            <person name="Mingma R."/>
        </authorList>
    </citation>
    <scope>NUCLEOTIDE SEQUENCE [LARGE SCALE GENOMIC DNA]</scope>
    <source>
        <strain evidence="2 3">RM579</strain>
    </source>
</reference>
<dbReference type="Pfam" id="PF13607">
    <property type="entry name" value="Succ_CoA_lig"/>
    <property type="match status" value="1"/>
</dbReference>
<dbReference type="InterPro" id="IPR032875">
    <property type="entry name" value="Succ_CoA_lig_flav_dom"/>
</dbReference>
<evidence type="ECO:0000259" key="1">
    <source>
        <dbReference type="SMART" id="SM00881"/>
    </source>
</evidence>
<dbReference type="SUPFAM" id="SSF51735">
    <property type="entry name" value="NAD(P)-binding Rossmann-fold domains"/>
    <property type="match status" value="1"/>
</dbReference>
<dbReference type="Gene3D" id="3.30.470.20">
    <property type="entry name" value="ATP-grasp fold, B domain"/>
    <property type="match status" value="1"/>
</dbReference>
<dbReference type="GO" id="GO:0005524">
    <property type="term" value="F:ATP binding"/>
    <property type="evidence" value="ECO:0007669"/>
    <property type="project" value="InterPro"/>
</dbReference>
<evidence type="ECO:0000313" key="3">
    <source>
        <dbReference type="Proteomes" id="UP000440096"/>
    </source>
</evidence>
<dbReference type="Pfam" id="PF13380">
    <property type="entry name" value="CoA_binding_2"/>
    <property type="match status" value="1"/>
</dbReference>
<dbReference type="SUPFAM" id="SSF52210">
    <property type="entry name" value="Succinyl-CoA synthetase domains"/>
    <property type="match status" value="2"/>
</dbReference>
<keyword evidence="3" id="KW-1185">Reference proteome</keyword>
<accession>A0A6N7Z0Q1</accession>
<dbReference type="InterPro" id="IPR003781">
    <property type="entry name" value="CoA-bd"/>
</dbReference>
<dbReference type="AlphaFoldDB" id="A0A6N7Z0Q1"/>
<dbReference type="Gene3D" id="3.40.50.720">
    <property type="entry name" value="NAD(P)-binding Rossmann-like Domain"/>
    <property type="match status" value="1"/>
</dbReference>
<protein>
    <recommendedName>
        <fullName evidence="1">CoA-binding domain-containing protein</fullName>
    </recommendedName>
</protein>
<evidence type="ECO:0000313" key="2">
    <source>
        <dbReference type="EMBL" id="MTD53180.1"/>
    </source>
</evidence>
<dbReference type="EMBL" id="WMBA01000004">
    <property type="protein sequence ID" value="MTD53180.1"/>
    <property type="molecule type" value="Genomic_DNA"/>
</dbReference>
<dbReference type="RefSeq" id="WP_154755428.1">
    <property type="nucleotide sequence ID" value="NZ_WMBA01000004.1"/>
</dbReference>
<dbReference type="SUPFAM" id="SSF56059">
    <property type="entry name" value="Glutathione synthetase ATP-binding domain-like"/>
    <property type="match status" value="1"/>
</dbReference>
<dbReference type="SMART" id="SM00881">
    <property type="entry name" value="CoA_binding"/>
    <property type="match status" value="1"/>
</dbReference>
<dbReference type="InterPro" id="IPR016102">
    <property type="entry name" value="Succinyl-CoA_synth-like"/>
</dbReference>
<dbReference type="InterPro" id="IPR013815">
    <property type="entry name" value="ATP_grasp_subdomain_1"/>
</dbReference>
<dbReference type="Gene3D" id="3.40.50.261">
    <property type="entry name" value="Succinyl-CoA synthetase domains"/>
    <property type="match status" value="2"/>
</dbReference>
<gene>
    <name evidence="2" type="ORF">GKO32_04185</name>
</gene>
<dbReference type="OrthoDB" id="190266at2"/>
<sequence length="691" mass="71640">MKPTPDYFRDIRAIAVIGASQRSFYATMAIRNLTGYGFDGEILPVHRAGGTLLGQKVYPDVASLPVDPDLAVVGVSAARAAEAIEQLAGRGCRKIVLIADGYVERADEIGAARTAELAGLCDRLGVELVGPNGIGVASFAEGFVPICEPIPADVHSGQVSIVSHSGALVSGILDGFAMAGLGVNAVISVGNGTVTNLLDWLEWTVEDPGTTAVACYAEGIGDLSRFRTIAGRAAANGTLIVLLAAGRSGLARDIALSHTASVAGDHDLLDAVCVDTGVAVVPDVETLVTVCDFHAHGMARGPVVITSSGGAATLTADLAADAGLALPALGDASRLLLDDLVSASGYVGNPMDLTASGSLDGPARRRLYEALLRDERIDGALCVLAVTFPGEEDFRGMHREMISALADAAEATGRDVVLVPIGEQAVTDWVARVVADTPRLGLVRSLRRALAALGILQRRTRYARTGQAAEERSASKRDGMGWLSEPAAKDLLAACGLPVARGVLAERRADLLTARLPGDGPYVVKGVVREVAHKARFGLVEIGLQDRTGVRRAAKAIERNAAEHGLADRVEGFLVEEQVAGFEVMVSTRWHSGVPFLTLALGGTLVEALRTSASVPLPLHPGSWVSLVDRSGLGPVLGALPAGGQDALRRLCEALADAVVGGVLAPFGTVELNPVIVGRAGDVHIVDALML</sequence>
<comment type="caution">
    <text evidence="2">The sequence shown here is derived from an EMBL/GenBank/DDBJ whole genome shotgun (WGS) entry which is preliminary data.</text>
</comment>
<dbReference type="Gene3D" id="3.30.1490.20">
    <property type="entry name" value="ATP-grasp fold, A domain"/>
    <property type="match status" value="1"/>
</dbReference>
<organism evidence="2 3">
    <name type="scientific">Amycolatopsis pithecellobii</name>
    <dbReference type="NCBI Taxonomy" id="664692"/>
    <lineage>
        <taxon>Bacteria</taxon>
        <taxon>Bacillati</taxon>
        <taxon>Actinomycetota</taxon>
        <taxon>Actinomycetes</taxon>
        <taxon>Pseudonocardiales</taxon>
        <taxon>Pseudonocardiaceae</taxon>
        <taxon>Amycolatopsis</taxon>
    </lineage>
</organism>